<evidence type="ECO:0000256" key="1">
    <source>
        <dbReference type="SAM" id="MobiDB-lite"/>
    </source>
</evidence>
<keyword evidence="4" id="KW-1185">Reference proteome</keyword>
<feature type="region of interest" description="Disordered" evidence="1">
    <location>
        <begin position="73"/>
        <end position="92"/>
    </location>
</feature>
<protein>
    <submittedName>
        <fullName evidence="3">Uncharacterized protein</fullName>
    </submittedName>
</protein>
<proteinExistence type="predicted"/>
<gene>
    <name evidence="3" type="ORF">AMOR_45400</name>
</gene>
<reference evidence="4" key="1">
    <citation type="journal article" date="2022" name="Int. J. Syst. Evol. Microbiol.">
        <title>Anaeromyxobacter oryzae sp. nov., Anaeromyxobacter diazotrophicus sp. nov. and Anaeromyxobacter paludicola sp. nov., isolated from paddy soils.</title>
        <authorList>
            <person name="Itoh H."/>
            <person name="Xu Z."/>
            <person name="Mise K."/>
            <person name="Masuda Y."/>
            <person name="Ushijima N."/>
            <person name="Hayakawa C."/>
            <person name="Shiratori Y."/>
            <person name="Senoo K."/>
        </authorList>
    </citation>
    <scope>NUCLEOTIDE SEQUENCE [LARGE SCALE GENOMIC DNA]</scope>
    <source>
        <strain evidence="4">Red232</strain>
    </source>
</reference>
<keyword evidence="2" id="KW-0812">Transmembrane</keyword>
<evidence type="ECO:0000256" key="2">
    <source>
        <dbReference type="SAM" id="Phobius"/>
    </source>
</evidence>
<name>A0ABM7X1A3_9BACT</name>
<dbReference type="EMBL" id="AP025591">
    <property type="protein sequence ID" value="BDG05544.1"/>
    <property type="molecule type" value="Genomic_DNA"/>
</dbReference>
<evidence type="ECO:0000313" key="4">
    <source>
        <dbReference type="Proteomes" id="UP001162891"/>
    </source>
</evidence>
<evidence type="ECO:0000313" key="3">
    <source>
        <dbReference type="EMBL" id="BDG05544.1"/>
    </source>
</evidence>
<organism evidence="3 4">
    <name type="scientific">Anaeromyxobacter oryzae</name>
    <dbReference type="NCBI Taxonomy" id="2918170"/>
    <lineage>
        <taxon>Bacteria</taxon>
        <taxon>Pseudomonadati</taxon>
        <taxon>Myxococcota</taxon>
        <taxon>Myxococcia</taxon>
        <taxon>Myxococcales</taxon>
        <taxon>Cystobacterineae</taxon>
        <taxon>Anaeromyxobacteraceae</taxon>
        <taxon>Anaeromyxobacter</taxon>
    </lineage>
</organism>
<feature type="compositionally biased region" description="Low complexity" evidence="1">
    <location>
        <begin position="80"/>
        <end position="92"/>
    </location>
</feature>
<feature type="transmembrane region" description="Helical" evidence="2">
    <location>
        <begin position="6"/>
        <end position="26"/>
    </location>
</feature>
<keyword evidence="2" id="KW-0472">Membrane</keyword>
<sequence>MTVQPSTLVEALGWAATATFIASYLFSRTELLVRAQMVGGVMWVIYGALVHAKPVVAANVLVVCAAAWKAWRPSGRRGADPAGAVDPAAAGG</sequence>
<dbReference type="Proteomes" id="UP001162891">
    <property type="component" value="Chromosome"/>
</dbReference>
<accession>A0ABM7X1A3</accession>
<keyword evidence="2" id="KW-1133">Transmembrane helix</keyword>
<dbReference type="RefSeq" id="WP_248354473.1">
    <property type="nucleotide sequence ID" value="NZ_AP025591.1"/>
</dbReference>